<evidence type="ECO:0000313" key="3">
    <source>
        <dbReference type="EMBL" id="CAE8696503.1"/>
    </source>
</evidence>
<dbReference type="Proteomes" id="UP000626109">
    <property type="component" value="Unassembled WGS sequence"/>
</dbReference>
<feature type="region of interest" description="Disordered" evidence="2">
    <location>
        <begin position="1"/>
        <end position="92"/>
    </location>
</feature>
<feature type="region of interest" description="Disordered" evidence="2">
    <location>
        <begin position="351"/>
        <end position="414"/>
    </location>
</feature>
<feature type="region of interest" description="Disordered" evidence="2">
    <location>
        <begin position="466"/>
        <end position="503"/>
    </location>
</feature>
<evidence type="ECO:0000256" key="2">
    <source>
        <dbReference type="SAM" id="MobiDB-lite"/>
    </source>
</evidence>
<keyword evidence="1" id="KW-0175">Coiled coil</keyword>
<proteinExistence type="predicted"/>
<feature type="region of interest" description="Disordered" evidence="2">
    <location>
        <begin position="524"/>
        <end position="564"/>
    </location>
</feature>
<feature type="coiled-coil region" evidence="1">
    <location>
        <begin position="310"/>
        <end position="351"/>
    </location>
</feature>
<protein>
    <submittedName>
        <fullName evidence="3">Uncharacterized protein</fullName>
    </submittedName>
</protein>
<comment type="caution">
    <text evidence="3">The sequence shown here is derived from an EMBL/GenBank/DDBJ whole genome shotgun (WGS) entry which is preliminary data.</text>
</comment>
<reference evidence="3" key="1">
    <citation type="submission" date="2021-02" db="EMBL/GenBank/DDBJ databases">
        <authorList>
            <person name="Dougan E. K."/>
            <person name="Rhodes N."/>
            <person name="Thang M."/>
            <person name="Chan C."/>
        </authorList>
    </citation>
    <scope>NUCLEOTIDE SEQUENCE</scope>
</reference>
<feature type="compositionally biased region" description="Polar residues" evidence="2">
    <location>
        <begin position="371"/>
        <end position="396"/>
    </location>
</feature>
<feature type="region of interest" description="Disordered" evidence="2">
    <location>
        <begin position="251"/>
        <end position="273"/>
    </location>
</feature>
<feature type="compositionally biased region" description="Polar residues" evidence="2">
    <location>
        <begin position="626"/>
        <end position="640"/>
    </location>
</feature>
<dbReference type="AlphaFoldDB" id="A0A813K7Y0"/>
<feature type="compositionally biased region" description="Basic and acidic residues" evidence="2">
    <location>
        <begin position="46"/>
        <end position="62"/>
    </location>
</feature>
<name>A0A813K7Y0_POLGL</name>
<feature type="region of interest" description="Disordered" evidence="2">
    <location>
        <begin position="625"/>
        <end position="649"/>
    </location>
</feature>
<gene>
    <name evidence="3" type="ORF">PGLA2088_LOCUS29857</name>
</gene>
<organism evidence="3 4">
    <name type="scientific">Polarella glacialis</name>
    <name type="common">Dinoflagellate</name>
    <dbReference type="NCBI Taxonomy" id="89957"/>
    <lineage>
        <taxon>Eukaryota</taxon>
        <taxon>Sar</taxon>
        <taxon>Alveolata</taxon>
        <taxon>Dinophyceae</taxon>
        <taxon>Suessiales</taxon>
        <taxon>Suessiaceae</taxon>
        <taxon>Polarella</taxon>
    </lineage>
</organism>
<dbReference type="EMBL" id="CAJNNW010028520">
    <property type="protein sequence ID" value="CAE8696503.1"/>
    <property type="molecule type" value="Genomic_DNA"/>
</dbReference>
<feature type="compositionally biased region" description="Low complexity" evidence="2">
    <location>
        <begin position="482"/>
        <end position="499"/>
    </location>
</feature>
<sequence length="649" mass="65665">MILEGGLSGDPQLEMMLASPGSEAPSGILSSPSVDPPCAWPWDGSLIEKGRPSVDFGDHLDQRPGLSIPMPSPGSESEGSDEGGESASPSPFGTGAAILKDAVAAANAAVAAVAGHTPGGPCQRSARGQSGILPIEASFCLDYKPSLADCCLSCGAPQQDLERFCAEVASELHGIVESVDLKMELWKVKLAERDQVIKKLSWRLKHSGKWSAASGNSGPQVAARRASLSPTRAAVGDFIGAGLPCRFTQAGPEERAVARPRRATGDPTSNAVPAAAAVAGSAQSAAAPSLAQAAARKSQRPREAADKVQLVYLRQEIAQLRRQNAELQGQVRSGESQVENLSSMVKELQATQQRQLGAARRQPTVRDDSLQEIQSSRPLQNQTSDQSGSNGSTVPGTVSPAGGGAGSSMAAGSPCASLGSGCMAGSCSVPGSSYRRTPNAQPLAPSVSLIAASGKVAAAVSAVSIGSSPTTQAPRVARRSVESSAVERGSSVSRSSSAFSRHKEHLAARRAIVAAAAAQATAQASSAASHGGQMSHVFSPRSRQPATTEKKGPAASARNSAGGGPIPSAASAGVSVPFGSGTVSIAAQVAQAALAAAQAHSQARGNVGTSVGAGAASLPIGVAMSARSSSVDGPTRTRINNARRAHRRP</sequence>
<evidence type="ECO:0000256" key="1">
    <source>
        <dbReference type="SAM" id="Coils"/>
    </source>
</evidence>
<evidence type="ECO:0000313" key="4">
    <source>
        <dbReference type="Proteomes" id="UP000626109"/>
    </source>
</evidence>
<accession>A0A813K7Y0</accession>